<evidence type="ECO:0000256" key="8">
    <source>
        <dbReference type="ARBA" id="ARBA00023136"/>
    </source>
</evidence>
<keyword evidence="5" id="KW-1278">Translocase</keyword>
<organism evidence="11">
    <name type="scientific">Ovatella vulcani</name>
    <dbReference type="NCBI Taxonomy" id="999270"/>
    <lineage>
        <taxon>Eukaryota</taxon>
        <taxon>Metazoa</taxon>
        <taxon>Spiralia</taxon>
        <taxon>Lophotrochozoa</taxon>
        <taxon>Mollusca</taxon>
        <taxon>Gastropoda</taxon>
        <taxon>Heterobranchia</taxon>
        <taxon>Euthyneura</taxon>
        <taxon>Panpulmonata</taxon>
        <taxon>Eupulmonata</taxon>
        <taxon>Ellobiida</taxon>
        <taxon>Ellobioidea</taxon>
        <taxon>Ellobiidae</taxon>
        <taxon>Ovatella</taxon>
    </lineage>
</organism>
<dbReference type="Pfam" id="PF00420">
    <property type="entry name" value="Oxidored_q2"/>
    <property type="match status" value="1"/>
</dbReference>
<comment type="subcellular location">
    <subcellularLocation>
        <location evidence="1">Membrane</location>
        <topology evidence="1">Multi-pass membrane protein</topology>
    </subcellularLocation>
</comment>
<evidence type="ECO:0000313" key="11">
    <source>
        <dbReference type="EMBL" id="AEQ93843.1"/>
    </source>
</evidence>
<dbReference type="EMBL" id="JN615139">
    <property type="protein sequence ID" value="AEQ93843.1"/>
    <property type="molecule type" value="Genomic_DNA"/>
</dbReference>
<dbReference type="InterPro" id="IPR039428">
    <property type="entry name" value="NUOK/Mnh_C1-like"/>
</dbReference>
<evidence type="ECO:0000256" key="1">
    <source>
        <dbReference type="ARBA" id="ARBA00004141"/>
    </source>
</evidence>
<evidence type="ECO:0000256" key="9">
    <source>
        <dbReference type="ARBA" id="ARBA00031586"/>
    </source>
</evidence>
<evidence type="ECO:0000256" key="4">
    <source>
        <dbReference type="ARBA" id="ARBA00022692"/>
    </source>
</evidence>
<name>G8HPA0_9EUPU</name>
<reference evidence="11" key="1">
    <citation type="journal article" date="2011" name="BMC Evol. Biol.">
        <title>Ten new complete mitochondrial genomes of pulmonates (Mollusca: Gastropoda) and their impact on phylogenetic relationships.</title>
        <authorList>
            <person name="White T.R."/>
            <person name="Conrad M.M."/>
            <person name="Tseng R."/>
            <person name="Balayan S."/>
            <person name="Golding R."/>
            <person name="de Frias Martins A.M."/>
            <person name="Dayrat B.A."/>
        </authorList>
    </citation>
    <scope>NUCLEOTIDE SEQUENCE</scope>
</reference>
<feature type="transmembrane region" description="Helical" evidence="10">
    <location>
        <begin position="57"/>
        <end position="79"/>
    </location>
</feature>
<accession>G8HPA0</accession>
<gene>
    <name evidence="11" type="primary">nad4L</name>
</gene>
<evidence type="ECO:0000256" key="2">
    <source>
        <dbReference type="ARBA" id="ARBA00010519"/>
    </source>
</evidence>
<reference evidence="11" key="2">
    <citation type="submission" date="2011-08" db="EMBL/GenBank/DDBJ databases">
        <authorList>
            <person name="Dayrat B."/>
        </authorList>
    </citation>
    <scope>NUCLEOTIDE SEQUENCE</scope>
</reference>
<geneLocation type="mitochondrion" evidence="11"/>
<evidence type="ECO:0000256" key="3">
    <source>
        <dbReference type="ARBA" id="ARBA00016612"/>
    </source>
</evidence>
<evidence type="ECO:0000256" key="7">
    <source>
        <dbReference type="ARBA" id="ARBA00023027"/>
    </source>
</evidence>
<evidence type="ECO:0000256" key="5">
    <source>
        <dbReference type="ARBA" id="ARBA00022967"/>
    </source>
</evidence>
<dbReference type="AlphaFoldDB" id="G8HPA0"/>
<keyword evidence="6 10" id="KW-1133">Transmembrane helix</keyword>
<dbReference type="GO" id="GO:0016020">
    <property type="term" value="C:membrane"/>
    <property type="evidence" value="ECO:0007669"/>
    <property type="project" value="UniProtKB-SubCell"/>
</dbReference>
<sequence length="95" mass="10538">MLLVSISVLLMCFFIWTFTQHRSHVLNLLIILEAAMLSVLVFYYLMSVLCSSSGVMFLLLLTFAACEAALGLSLLVSVLRLRGNDLMSSLSSTSW</sequence>
<proteinExistence type="inferred from homology"/>
<comment type="similarity">
    <text evidence="2">Belongs to the complex I subunit 4L family.</text>
</comment>
<feature type="transmembrane region" description="Helical" evidence="10">
    <location>
        <begin position="27"/>
        <end position="45"/>
    </location>
</feature>
<keyword evidence="4 10" id="KW-0812">Transmembrane</keyword>
<keyword evidence="7" id="KW-0520">NAD</keyword>
<evidence type="ECO:0000256" key="10">
    <source>
        <dbReference type="SAM" id="Phobius"/>
    </source>
</evidence>
<evidence type="ECO:0000256" key="6">
    <source>
        <dbReference type="ARBA" id="ARBA00022989"/>
    </source>
</evidence>
<keyword evidence="11" id="KW-0496">Mitochondrion</keyword>
<protein>
    <recommendedName>
        <fullName evidence="3">NADH-ubiquinone oxidoreductase chain 4L</fullName>
    </recommendedName>
    <alternativeName>
        <fullName evidence="9">NADH dehydrogenase subunit 4L</fullName>
    </alternativeName>
</protein>
<dbReference type="Gene3D" id="1.10.287.3510">
    <property type="match status" value="1"/>
</dbReference>
<keyword evidence="8 10" id="KW-0472">Membrane</keyword>